<dbReference type="GeneID" id="14541862"/>
<dbReference type="InterPro" id="IPR012349">
    <property type="entry name" value="Split_barrel_FMN-bd"/>
</dbReference>
<gene>
    <name evidence="2" type="ORF">CORT_0G04330</name>
</gene>
<feature type="domain" description="Pyridoxamine 5'-phosphate oxidase Alr4036 family FMN-binding" evidence="1">
    <location>
        <begin position="8"/>
        <end position="108"/>
    </location>
</feature>
<dbReference type="EMBL" id="HE681725">
    <property type="protein sequence ID" value="CCG25110.1"/>
    <property type="molecule type" value="Genomic_DNA"/>
</dbReference>
<keyword evidence="3" id="KW-1185">Reference proteome</keyword>
<accession>H8XAD3</accession>
<dbReference type="AlphaFoldDB" id="H8XAD3"/>
<sequence>MVQFNFQAPWVPILNNCISNELVATNNNPPFTTFQLATIDPKTGYPQNRTLIYRGWLFNNKSSNVITFTTDRRMEKYQELLHNDKVEAVFWFSHIRKQIRFRGKVRLLDSEHQPSIDLNHINSGEVTPIELDSNEDGSRARVQKQPLQTSLLSPSFAEKDNTQEDITIGQYAPPTKEEWQQELDRQWNELSKALKTSFRKPEPKSPMTEEKAKLISKIQRGVDGKKEEDGYKNFAVGTIFVNYVDYYEQDKDKRFVYELDDESHTWTEEEVCP</sequence>
<reference evidence="2 3" key="1">
    <citation type="journal article" date="2012" name="PLoS ONE">
        <title>Sequence and analysis of the genome of the pathogenic yeast Candida orthopsilosis.</title>
        <authorList>
            <person name="Riccombeni A."/>
            <person name="Vidanes G."/>
            <person name="Proux-Wera E."/>
            <person name="Wolfe K.H."/>
            <person name="Butler G."/>
        </authorList>
    </citation>
    <scope>NUCLEOTIDE SEQUENCE [LARGE SCALE GENOMIC DNA]</scope>
    <source>
        <strain evidence="2 3">Co 90-125</strain>
    </source>
</reference>
<dbReference type="Proteomes" id="UP000005018">
    <property type="component" value="Chromosome 7"/>
</dbReference>
<dbReference type="RefSeq" id="XP_003871235.1">
    <property type="nucleotide sequence ID" value="XM_003871186.1"/>
</dbReference>
<dbReference type="OrthoDB" id="5394411at2759"/>
<proteinExistence type="predicted"/>
<evidence type="ECO:0000313" key="2">
    <source>
        <dbReference type="EMBL" id="CCG25110.1"/>
    </source>
</evidence>
<protein>
    <submittedName>
        <fullName evidence="2">Pyridoxamine 5'-phosphate oxidase</fullName>
    </submittedName>
</protein>
<dbReference type="GO" id="GO:0010181">
    <property type="term" value="F:FMN binding"/>
    <property type="evidence" value="ECO:0007669"/>
    <property type="project" value="InterPro"/>
</dbReference>
<dbReference type="eggNOG" id="KOG4558">
    <property type="taxonomic scope" value="Eukaryota"/>
</dbReference>
<dbReference type="HOGENOM" id="CLU_058669_1_0_1"/>
<dbReference type="KEGG" id="cot:CORT_0G04330"/>
<dbReference type="SUPFAM" id="SSF50475">
    <property type="entry name" value="FMN-binding split barrel"/>
    <property type="match status" value="1"/>
</dbReference>
<dbReference type="PANTHER" id="PTHR28243:SF1">
    <property type="entry name" value="PYRIDOXAMINE 5'-PHOSPHATE OXIDASE ALR4036 FAMILY FMN-BINDING DOMAIN-CONTAINING PROTEIN"/>
    <property type="match status" value="1"/>
</dbReference>
<organism evidence="2 3">
    <name type="scientific">Candida orthopsilosis (strain 90-125)</name>
    <name type="common">Yeast</name>
    <dbReference type="NCBI Taxonomy" id="1136231"/>
    <lineage>
        <taxon>Eukaryota</taxon>
        <taxon>Fungi</taxon>
        <taxon>Dikarya</taxon>
        <taxon>Ascomycota</taxon>
        <taxon>Saccharomycotina</taxon>
        <taxon>Pichiomycetes</taxon>
        <taxon>Debaryomycetaceae</taxon>
        <taxon>Candida/Lodderomyces clade</taxon>
        <taxon>Candida</taxon>
    </lineage>
</organism>
<dbReference type="InterPro" id="IPR024624">
    <property type="entry name" value="Pyridox_Oxase_Alr4036_FMN-bd"/>
</dbReference>
<dbReference type="Gene3D" id="2.30.110.10">
    <property type="entry name" value="Electron Transport, Fmn-binding Protein, Chain A"/>
    <property type="match status" value="1"/>
</dbReference>
<evidence type="ECO:0000259" key="1">
    <source>
        <dbReference type="Pfam" id="PF12766"/>
    </source>
</evidence>
<dbReference type="PANTHER" id="PTHR28243">
    <property type="entry name" value="AGL049CP"/>
    <property type="match status" value="1"/>
</dbReference>
<dbReference type="Pfam" id="PF12766">
    <property type="entry name" value="Pyridox_oxase_2"/>
    <property type="match status" value="1"/>
</dbReference>
<evidence type="ECO:0000313" key="3">
    <source>
        <dbReference type="Proteomes" id="UP000005018"/>
    </source>
</evidence>
<name>H8XAD3_CANO9</name>